<dbReference type="Pfam" id="PF04230">
    <property type="entry name" value="PS_pyruv_trans"/>
    <property type="match status" value="1"/>
</dbReference>
<dbReference type="Proteomes" id="UP000028826">
    <property type="component" value="Unassembled WGS sequence"/>
</dbReference>
<evidence type="ECO:0000313" key="2">
    <source>
        <dbReference type="EMBL" id="KFI27005.1"/>
    </source>
</evidence>
<keyword evidence="2" id="KW-0808">Transferase</keyword>
<gene>
    <name evidence="2" type="ORF">CN97_02345</name>
</gene>
<name>A0A086XYA5_9RHOB</name>
<dbReference type="GO" id="GO:0016740">
    <property type="term" value="F:transferase activity"/>
    <property type="evidence" value="ECO:0007669"/>
    <property type="project" value="UniProtKB-KW"/>
</dbReference>
<dbReference type="EMBL" id="JGYG01000013">
    <property type="protein sequence ID" value="KFI27005.1"/>
    <property type="molecule type" value="Genomic_DNA"/>
</dbReference>
<dbReference type="AlphaFoldDB" id="A0A086XYA5"/>
<feature type="domain" description="Polysaccharide pyruvyl transferase" evidence="1">
    <location>
        <begin position="60"/>
        <end position="314"/>
    </location>
</feature>
<dbReference type="InterPro" id="IPR007345">
    <property type="entry name" value="Polysacch_pyruvyl_Trfase"/>
</dbReference>
<dbReference type="STRING" id="195105.CN97_02345"/>
<protein>
    <submittedName>
        <fullName evidence="2">Polysaccharide pyruvyl transferase</fullName>
    </submittedName>
</protein>
<organism evidence="2 3">
    <name type="scientific">Haematobacter massiliensis</name>
    <dbReference type="NCBI Taxonomy" id="195105"/>
    <lineage>
        <taxon>Bacteria</taxon>
        <taxon>Pseudomonadati</taxon>
        <taxon>Pseudomonadota</taxon>
        <taxon>Alphaproteobacteria</taxon>
        <taxon>Rhodobacterales</taxon>
        <taxon>Paracoccaceae</taxon>
        <taxon>Haematobacter</taxon>
    </lineage>
</organism>
<dbReference type="eggNOG" id="COG2327">
    <property type="taxonomic scope" value="Bacteria"/>
</dbReference>
<sequence>MTVGLIWHSSNSPNLGVGALTVSQMHIVDSLARDLGLSVRYIIMTAKDNFPHYIQGDNVELFGMRTVDLVRPDRLLARVMKCDFILDIGAGDSFADIYGPGRIRRMLTSKFVIHAARKPLVLSPQTMGPFEPGRTRDFAMASVRQSRAVFTRDKLSTDFLREAGFKGTIGEATDVAMRLPYTRPERAPGGKVKVGLNVSGLLMRGGYTGKNMFGLTVDYPALIRSIITDFQARPEVELHLVAHVLPGDRSAEDDAHTNREIAAEFPELILAPEFRSPSEAKSYISGLDFFMGARMHATIAAFSSGVPVIPMAYSRKFAGLFGTLGYDRTVDLKALDNETVLARIREGYEGREALAGEVAAAFGNADARLKVYEATLRDLLTEASAKRR</sequence>
<accession>A0A086XYA5</accession>
<evidence type="ECO:0000313" key="3">
    <source>
        <dbReference type="Proteomes" id="UP000028826"/>
    </source>
</evidence>
<evidence type="ECO:0000259" key="1">
    <source>
        <dbReference type="Pfam" id="PF04230"/>
    </source>
</evidence>
<proteinExistence type="predicted"/>
<keyword evidence="3" id="KW-1185">Reference proteome</keyword>
<dbReference type="PANTHER" id="PTHR36836:SF1">
    <property type="entry name" value="COLANIC ACID BIOSYNTHESIS PROTEIN WCAK"/>
    <property type="match status" value="1"/>
</dbReference>
<reference evidence="2 3" key="1">
    <citation type="submission" date="2014-03" db="EMBL/GenBank/DDBJ databases">
        <title>Genome of Haematobacter massiliensis CCUG 47968.</title>
        <authorList>
            <person name="Wang D."/>
            <person name="Wang G."/>
        </authorList>
    </citation>
    <scope>NUCLEOTIDE SEQUENCE [LARGE SCALE GENOMIC DNA]</scope>
    <source>
        <strain evidence="2 3">CCUG 47968</strain>
    </source>
</reference>
<dbReference type="PANTHER" id="PTHR36836">
    <property type="entry name" value="COLANIC ACID BIOSYNTHESIS PROTEIN WCAK"/>
    <property type="match status" value="1"/>
</dbReference>
<comment type="caution">
    <text evidence="2">The sequence shown here is derived from an EMBL/GenBank/DDBJ whole genome shotgun (WGS) entry which is preliminary data.</text>
</comment>